<evidence type="ECO:0000313" key="4">
    <source>
        <dbReference type="EMBL" id="MBO7745052.1"/>
    </source>
</evidence>
<keyword evidence="2" id="KW-0732">Signal</keyword>
<proteinExistence type="predicted"/>
<gene>
    <name evidence="4" type="ORF">I8J29_12655</name>
</gene>
<feature type="domain" description="SLH" evidence="3">
    <location>
        <begin position="373"/>
        <end position="432"/>
    </location>
</feature>
<dbReference type="InterPro" id="IPR051465">
    <property type="entry name" value="Cell_Envelope_Struct_Comp"/>
</dbReference>
<dbReference type="Proteomes" id="UP000670947">
    <property type="component" value="Unassembled WGS sequence"/>
</dbReference>
<organism evidence="4 5">
    <name type="scientific">Paenibacillus artemisiicola</name>
    <dbReference type="NCBI Taxonomy" id="1172618"/>
    <lineage>
        <taxon>Bacteria</taxon>
        <taxon>Bacillati</taxon>
        <taxon>Bacillota</taxon>
        <taxon>Bacilli</taxon>
        <taxon>Bacillales</taxon>
        <taxon>Paenibacillaceae</taxon>
        <taxon>Paenibacillus</taxon>
    </lineage>
</organism>
<dbReference type="Pfam" id="PF00395">
    <property type="entry name" value="SLH"/>
    <property type="match status" value="3"/>
</dbReference>
<sequence>MKIKWLAALLVICCLSFQASAYASADQHIQSVDFSQSSIAVASNANAFSVDILLDNNAPFSTAEFGLRLDGVKIQSVTLGSATAASSKVGPKESNGVTYFGFYDLANKYNGKINAATITFEYTGSAPATVTLAETKVTALTTDGYVSSETAQPNKALHVTRNEGGTSNPGGSTGTTPPPVNDSLFVLNSQDALVALDQAKPDKNNVKVVTLDASKVKPDDKGQMSVELPYFLLDASEKRTVAIVTPFGTFKLPSNVLTKEQAANANTLTLVVQKQDVSLLSNEVRTQVGNHPVFELHFLVNGQAIEWKNDAVSVAVSIPYAPTADEAKDGNKLVVYYIDGQDQLHAVANSTYNAQTGSIQFATSHFSRYGIAFARKSFTDIQTSWAKNEIEALAVRDIITGMTATTFAPAANMTRADFTKLLVGVLGVNAQNQGAGFSDVPSTAYYYEAVMTAKAVGLVSGSGDNKFNPKSQITRQEMIALMDRALTIAGKALSEKASLAAFSDAKQVAAYAADSAAKLVAAGIVSGSNGKLRPLDNLKRDEAAKVLYAIFTRLHA</sequence>
<evidence type="ECO:0000256" key="1">
    <source>
        <dbReference type="SAM" id="MobiDB-lite"/>
    </source>
</evidence>
<dbReference type="InterPro" id="IPR001119">
    <property type="entry name" value="SLH_dom"/>
</dbReference>
<name>A0ABS3W9R9_9BACL</name>
<dbReference type="RefSeq" id="WP_208847960.1">
    <property type="nucleotide sequence ID" value="NZ_JAGGDJ010000007.1"/>
</dbReference>
<feature type="signal peptide" evidence="2">
    <location>
        <begin position="1"/>
        <end position="21"/>
    </location>
</feature>
<accession>A0ABS3W9R9</accession>
<feature type="domain" description="SLH" evidence="3">
    <location>
        <begin position="433"/>
        <end position="496"/>
    </location>
</feature>
<dbReference type="PROSITE" id="PS51272">
    <property type="entry name" value="SLH"/>
    <property type="match status" value="3"/>
</dbReference>
<comment type="caution">
    <text evidence="4">The sequence shown here is derived from an EMBL/GenBank/DDBJ whole genome shotgun (WGS) entry which is preliminary data.</text>
</comment>
<dbReference type="EMBL" id="JAGGDJ010000007">
    <property type="protein sequence ID" value="MBO7745052.1"/>
    <property type="molecule type" value="Genomic_DNA"/>
</dbReference>
<feature type="domain" description="SLH" evidence="3">
    <location>
        <begin position="499"/>
        <end position="556"/>
    </location>
</feature>
<evidence type="ECO:0000259" key="3">
    <source>
        <dbReference type="PROSITE" id="PS51272"/>
    </source>
</evidence>
<protein>
    <submittedName>
        <fullName evidence="4">S-layer homology domain-containing protein</fullName>
    </submittedName>
</protein>
<evidence type="ECO:0000313" key="5">
    <source>
        <dbReference type="Proteomes" id="UP000670947"/>
    </source>
</evidence>
<evidence type="ECO:0000256" key="2">
    <source>
        <dbReference type="SAM" id="SignalP"/>
    </source>
</evidence>
<feature type="region of interest" description="Disordered" evidence="1">
    <location>
        <begin position="150"/>
        <end position="178"/>
    </location>
</feature>
<dbReference type="PANTHER" id="PTHR43308">
    <property type="entry name" value="OUTER MEMBRANE PROTEIN ALPHA-RELATED"/>
    <property type="match status" value="1"/>
</dbReference>
<reference evidence="4 5" key="1">
    <citation type="submission" date="2021-03" db="EMBL/GenBank/DDBJ databases">
        <title>Paenibacillus artemisicola MWE-103 whole genome sequence.</title>
        <authorList>
            <person name="Ham Y.J."/>
        </authorList>
    </citation>
    <scope>NUCLEOTIDE SEQUENCE [LARGE SCALE GENOMIC DNA]</scope>
    <source>
        <strain evidence="4 5">MWE-103</strain>
    </source>
</reference>
<feature type="chain" id="PRO_5046188772" evidence="2">
    <location>
        <begin position="22"/>
        <end position="556"/>
    </location>
</feature>
<keyword evidence="5" id="KW-1185">Reference proteome</keyword>